<accession>A0A1X6NCV6</accession>
<evidence type="ECO:0000256" key="6">
    <source>
        <dbReference type="PROSITE-ProRule" id="PRU00277"/>
    </source>
</evidence>
<dbReference type="FunFam" id="3.10.50.40:FF:000006">
    <property type="entry name" value="Peptidyl-prolyl cis-trans isomerase"/>
    <property type="match status" value="1"/>
</dbReference>
<dbReference type="GO" id="GO:0005730">
    <property type="term" value="C:nucleolus"/>
    <property type="evidence" value="ECO:0007669"/>
    <property type="project" value="TreeGrafter"/>
</dbReference>
<feature type="region of interest" description="Disordered" evidence="7">
    <location>
        <begin position="51"/>
        <end position="76"/>
    </location>
</feature>
<dbReference type="Proteomes" id="UP000194127">
    <property type="component" value="Unassembled WGS sequence"/>
</dbReference>
<dbReference type="PANTHER" id="PTHR43811">
    <property type="entry name" value="FKBP-TYPE PEPTIDYL-PROLYL CIS-TRANS ISOMERASE FKPA"/>
    <property type="match status" value="1"/>
</dbReference>
<feature type="region of interest" description="Disordered" evidence="7">
    <location>
        <begin position="119"/>
        <end position="292"/>
    </location>
</feature>
<feature type="compositionally biased region" description="Basic and acidic residues" evidence="7">
    <location>
        <begin position="252"/>
        <end position="285"/>
    </location>
</feature>
<organism evidence="9 10">
    <name type="scientific">Postia placenta MAD-698-R-SB12</name>
    <dbReference type="NCBI Taxonomy" id="670580"/>
    <lineage>
        <taxon>Eukaryota</taxon>
        <taxon>Fungi</taxon>
        <taxon>Dikarya</taxon>
        <taxon>Basidiomycota</taxon>
        <taxon>Agaricomycotina</taxon>
        <taxon>Agaricomycetes</taxon>
        <taxon>Polyporales</taxon>
        <taxon>Adustoporiaceae</taxon>
        <taxon>Rhodonia</taxon>
    </lineage>
</organism>
<feature type="compositionally biased region" description="Basic residues" evidence="7">
    <location>
        <begin position="207"/>
        <end position="216"/>
    </location>
</feature>
<dbReference type="Pfam" id="PF00254">
    <property type="entry name" value="FKBP_C"/>
    <property type="match status" value="1"/>
</dbReference>
<feature type="compositionally biased region" description="Acidic residues" evidence="7">
    <location>
        <begin position="132"/>
        <end position="143"/>
    </location>
</feature>
<dbReference type="EMBL" id="KZ110592">
    <property type="protein sequence ID" value="OSX66475.1"/>
    <property type="molecule type" value="Genomic_DNA"/>
</dbReference>
<dbReference type="STRING" id="670580.A0A1X6NCV6"/>
<dbReference type="Gene3D" id="2.60.120.340">
    <property type="entry name" value="Nucleoplasmin core domain"/>
    <property type="match status" value="1"/>
</dbReference>
<proteinExistence type="inferred from homology"/>
<dbReference type="Gene3D" id="3.10.50.40">
    <property type="match status" value="1"/>
</dbReference>
<dbReference type="SUPFAM" id="SSF54534">
    <property type="entry name" value="FKBP-like"/>
    <property type="match status" value="1"/>
</dbReference>
<evidence type="ECO:0000256" key="7">
    <source>
        <dbReference type="SAM" id="MobiDB-lite"/>
    </source>
</evidence>
<feature type="compositionally biased region" description="Acidic residues" evidence="7">
    <location>
        <begin position="58"/>
        <end position="70"/>
    </location>
</feature>
<dbReference type="GO" id="GO:0000785">
    <property type="term" value="C:chromatin"/>
    <property type="evidence" value="ECO:0007669"/>
    <property type="project" value="TreeGrafter"/>
</dbReference>
<dbReference type="InterPro" id="IPR041232">
    <property type="entry name" value="NPL"/>
</dbReference>
<dbReference type="PIRSF" id="PIRSF001473">
    <property type="entry name" value="FK506-bp_FPR3"/>
    <property type="match status" value="1"/>
</dbReference>
<feature type="domain" description="PPIase FKBP-type" evidence="8">
    <location>
        <begin position="294"/>
        <end position="380"/>
    </location>
</feature>
<dbReference type="PROSITE" id="PS50059">
    <property type="entry name" value="FKBP_PPIASE"/>
    <property type="match status" value="1"/>
</dbReference>
<evidence type="ECO:0000256" key="3">
    <source>
        <dbReference type="ARBA" id="ARBA00023110"/>
    </source>
</evidence>
<comment type="similarity">
    <text evidence="2">Belongs to the FKBP-type PPIase family. FKBP3/4 subfamily.</text>
</comment>
<evidence type="ECO:0000259" key="8">
    <source>
        <dbReference type="PROSITE" id="PS50059"/>
    </source>
</evidence>
<comment type="catalytic activity">
    <reaction evidence="1 5 6">
        <text>[protein]-peptidylproline (omega=180) = [protein]-peptidylproline (omega=0)</text>
        <dbReference type="Rhea" id="RHEA:16237"/>
        <dbReference type="Rhea" id="RHEA-COMP:10747"/>
        <dbReference type="Rhea" id="RHEA-COMP:10748"/>
        <dbReference type="ChEBI" id="CHEBI:83833"/>
        <dbReference type="ChEBI" id="CHEBI:83834"/>
        <dbReference type="EC" id="5.2.1.8"/>
    </reaction>
</comment>
<protein>
    <recommendedName>
        <fullName evidence="5">FK506-binding protein</fullName>
        <ecNumber evidence="5">5.2.1.8</ecNumber>
    </recommendedName>
</protein>
<dbReference type="InterPro" id="IPR023566">
    <property type="entry name" value="PPIase_Fpr3/Fpr4-like"/>
</dbReference>
<feature type="compositionally biased region" description="Basic and acidic residues" evidence="7">
    <location>
        <begin position="179"/>
        <end position="194"/>
    </location>
</feature>
<evidence type="ECO:0000313" key="10">
    <source>
        <dbReference type="Proteomes" id="UP000194127"/>
    </source>
</evidence>
<reference evidence="9 10" key="1">
    <citation type="submission" date="2017-04" db="EMBL/GenBank/DDBJ databases">
        <title>Genome Sequence of the Model Brown-Rot Fungus Postia placenta SB12.</title>
        <authorList>
            <consortium name="DOE Joint Genome Institute"/>
            <person name="Gaskell J."/>
            <person name="Kersten P."/>
            <person name="Larrondo L.F."/>
            <person name="Canessa P."/>
            <person name="Martinez D."/>
            <person name="Hibbett D."/>
            <person name="Schmoll M."/>
            <person name="Kubicek C.P."/>
            <person name="Martinez A.T."/>
            <person name="Yadav J."/>
            <person name="Master E."/>
            <person name="Magnuson J.K."/>
            <person name="James T."/>
            <person name="Yaver D."/>
            <person name="Berka R."/>
            <person name="Labutti K."/>
            <person name="Lipzen A."/>
            <person name="Aerts A."/>
            <person name="Barry K."/>
            <person name="Henrissat B."/>
            <person name="Blanchette R."/>
            <person name="Grigoriev I."/>
            <person name="Cullen D."/>
        </authorList>
    </citation>
    <scope>NUCLEOTIDE SEQUENCE [LARGE SCALE GENOMIC DNA]</scope>
    <source>
        <strain evidence="9 10">MAD-698-R-SB12</strain>
    </source>
</reference>
<dbReference type="PANTHER" id="PTHR43811:SF19">
    <property type="entry name" value="39 KDA FK506-BINDING NUCLEAR PROTEIN"/>
    <property type="match status" value="1"/>
</dbReference>
<dbReference type="OrthoDB" id="77911at2759"/>
<dbReference type="EC" id="5.2.1.8" evidence="5"/>
<keyword evidence="10" id="KW-1185">Reference proteome</keyword>
<evidence type="ECO:0000256" key="4">
    <source>
        <dbReference type="ARBA" id="ARBA00023235"/>
    </source>
</evidence>
<evidence type="ECO:0000313" key="9">
    <source>
        <dbReference type="EMBL" id="OSX66475.1"/>
    </source>
</evidence>
<keyword evidence="4 5" id="KW-0413">Isomerase</keyword>
<evidence type="ECO:0000256" key="1">
    <source>
        <dbReference type="ARBA" id="ARBA00000971"/>
    </source>
</evidence>
<dbReference type="AlphaFoldDB" id="A0A1X6NCV6"/>
<feature type="compositionally biased region" description="Acidic residues" evidence="7">
    <location>
        <begin position="151"/>
        <end position="165"/>
    </location>
</feature>
<evidence type="ECO:0000256" key="2">
    <source>
        <dbReference type="ARBA" id="ARBA00007838"/>
    </source>
</evidence>
<feature type="compositionally biased region" description="Basic and acidic residues" evidence="7">
    <location>
        <begin position="237"/>
        <end position="246"/>
    </location>
</feature>
<dbReference type="GeneID" id="36333504"/>
<sequence>MAIAVALWSAQANSAETSQIIPQSDLRITNIALGEELTDESGRTTVKLIYRPPIARDSDDEDEDEDDDESDPSKDLSVTVLCSLTPGKIEQATVDIVLDQDEEYLIEIVGKNTVHLTGNYIDQMPPDQVPYNDEDEDDSDEEAYDLREVSSDVEYDPDEMEIPSEDEGRFEEVNSDAEEAPKQEASKKRPRESDAMETDAAEDKLSKSQKKKLKKLKAADGKAVETGAESTAVKANAEAKEGEKKEKKEKKDKKAEKAEKAEKTEQTAGEEKQLEGGVKIKDHKIGSGPKAKKGDMVSMRYLGKLQNGKVFDKNTGGAPFKFRLGSGEVIKGWDVGITGMQIGGERLLTVPPNMGYGKKKLDSIPANSTLIFEVKLLKIN</sequence>
<dbReference type="Pfam" id="PF17800">
    <property type="entry name" value="NPL"/>
    <property type="match status" value="1"/>
</dbReference>
<dbReference type="InterPro" id="IPR001179">
    <property type="entry name" value="PPIase_FKBP_dom"/>
</dbReference>
<dbReference type="RefSeq" id="XP_024343269.1">
    <property type="nucleotide sequence ID" value="XM_024488555.1"/>
</dbReference>
<dbReference type="InterPro" id="IPR046357">
    <property type="entry name" value="PPIase_dom_sf"/>
</dbReference>
<evidence type="ECO:0000256" key="5">
    <source>
        <dbReference type="PIRNR" id="PIRNR001473"/>
    </source>
</evidence>
<name>A0A1X6NCV6_9APHY</name>
<gene>
    <name evidence="9" type="ORF">POSPLADRAFT_1177953</name>
</gene>
<dbReference type="GO" id="GO:0003755">
    <property type="term" value="F:peptidyl-prolyl cis-trans isomerase activity"/>
    <property type="evidence" value="ECO:0007669"/>
    <property type="project" value="UniProtKB-KW"/>
</dbReference>
<keyword evidence="3 5" id="KW-0697">Rotamase</keyword>